<dbReference type="Pfam" id="PF16571">
    <property type="entry name" value="FBP_C"/>
    <property type="match status" value="1"/>
</dbReference>
<dbReference type="RefSeq" id="WP_067853035.1">
    <property type="nucleotide sequence ID" value="NZ_CP011502.1"/>
</dbReference>
<reference evidence="2 3" key="1">
    <citation type="journal article" date="1991" name="Int. J. Syst. Bacteriol.">
        <title>Description of the erythromycin-producing bacterium Arthrobacter sp. strain NRRL B-3381 as Aeromicrobium erythreum gen. nov., sp. nov.</title>
        <authorList>
            <person name="Miller E.S."/>
            <person name="Woese C.R."/>
            <person name="Brenner S."/>
        </authorList>
    </citation>
    <scope>NUCLEOTIDE SEQUENCE [LARGE SCALE GENOMIC DNA]</scope>
    <source>
        <strain evidence="2 3">AR18</strain>
    </source>
</reference>
<feature type="domain" description="Elongation factor G-binding protein C-terminal treble-clef zinc-finger" evidence="1">
    <location>
        <begin position="8"/>
        <end position="160"/>
    </location>
</feature>
<evidence type="ECO:0000313" key="3">
    <source>
        <dbReference type="Proteomes" id="UP000067689"/>
    </source>
</evidence>
<name>A0A0U3TCG4_9ACTN</name>
<proteinExistence type="predicted"/>
<dbReference type="EMBL" id="CP011502">
    <property type="protein sequence ID" value="ALX03223.1"/>
    <property type="molecule type" value="Genomic_DNA"/>
</dbReference>
<dbReference type="OrthoDB" id="4171838at2"/>
<gene>
    <name evidence="2" type="ORF">AERYTH_00170</name>
</gene>
<sequence>MQPLDPRQVRASIVNSSRSRIATMTLPAPWPPDRLDERDYLGWIDPKAPLRAYVVLGEEIVAEPVGVELRLADSTGPARTTLCDWCRTDDGTSTARLVVARRAGPRGRAGDTVGQYVCGDLACWTRVRRPLKAHEKSVTGAPDLRVDDLRRRVLEFVDRVRAG</sequence>
<dbReference type="STRING" id="2041.AERYTH_00170"/>
<dbReference type="Proteomes" id="UP000067689">
    <property type="component" value="Chromosome"/>
</dbReference>
<keyword evidence="3" id="KW-1185">Reference proteome</keyword>
<accession>A0A0U3TCG4</accession>
<dbReference type="AlphaFoldDB" id="A0A0U3TCG4"/>
<dbReference type="PATRIC" id="fig|2041.4.peg.33"/>
<evidence type="ECO:0000313" key="2">
    <source>
        <dbReference type="EMBL" id="ALX03223.1"/>
    </source>
</evidence>
<dbReference type="InterPro" id="IPR032330">
    <property type="entry name" value="EF-G-binding_C"/>
</dbReference>
<dbReference type="KEGG" id="aer:AERYTH_00170"/>
<organism evidence="2 3">
    <name type="scientific">Aeromicrobium erythreum</name>
    <dbReference type="NCBI Taxonomy" id="2041"/>
    <lineage>
        <taxon>Bacteria</taxon>
        <taxon>Bacillati</taxon>
        <taxon>Actinomycetota</taxon>
        <taxon>Actinomycetes</taxon>
        <taxon>Propionibacteriales</taxon>
        <taxon>Nocardioidaceae</taxon>
        <taxon>Aeromicrobium</taxon>
    </lineage>
</organism>
<protein>
    <recommendedName>
        <fullName evidence="1">Elongation factor G-binding protein C-terminal treble-clef zinc-finger domain-containing protein</fullName>
    </recommendedName>
</protein>
<evidence type="ECO:0000259" key="1">
    <source>
        <dbReference type="Pfam" id="PF16571"/>
    </source>
</evidence>